<reference evidence="6 7" key="1">
    <citation type="submission" date="2023-07" db="EMBL/GenBank/DDBJ databases">
        <title>Genomic Encyclopedia of Type Strains, Phase IV (KMG-IV): sequencing the most valuable type-strain genomes for metagenomic binning, comparative biology and taxonomic classification.</title>
        <authorList>
            <person name="Goeker M."/>
        </authorList>
    </citation>
    <scope>NUCLEOTIDE SEQUENCE [LARGE SCALE GENOMIC DNA]</scope>
    <source>
        <strain evidence="6 7">DSM 5896</strain>
    </source>
</reference>
<dbReference type="PANTHER" id="PTHR46847">
    <property type="entry name" value="D-ALLOSE-BINDING PERIPLASMIC PROTEIN-RELATED"/>
    <property type="match status" value="1"/>
</dbReference>
<comment type="similarity">
    <text evidence="2">Belongs to the bacterial solute-binding protein 2 family.</text>
</comment>
<dbReference type="PANTHER" id="PTHR46847:SF1">
    <property type="entry name" value="D-ALLOSE-BINDING PERIPLASMIC PROTEIN-RELATED"/>
    <property type="match status" value="1"/>
</dbReference>
<accession>A0ABU0FFD4</accession>
<evidence type="ECO:0000256" key="4">
    <source>
        <dbReference type="SAM" id="MobiDB-lite"/>
    </source>
</evidence>
<comment type="subcellular location">
    <subcellularLocation>
        <location evidence="1">Cell envelope</location>
    </subcellularLocation>
</comment>
<feature type="region of interest" description="Disordered" evidence="4">
    <location>
        <begin position="1"/>
        <end position="42"/>
    </location>
</feature>
<evidence type="ECO:0000313" key="7">
    <source>
        <dbReference type="Proteomes" id="UP001237448"/>
    </source>
</evidence>
<keyword evidence="3" id="KW-0732">Signal</keyword>
<organism evidence="6 7">
    <name type="scientific">Labrys monachus</name>
    <dbReference type="NCBI Taxonomy" id="217067"/>
    <lineage>
        <taxon>Bacteria</taxon>
        <taxon>Pseudomonadati</taxon>
        <taxon>Pseudomonadota</taxon>
        <taxon>Alphaproteobacteria</taxon>
        <taxon>Hyphomicrobiales</taxon>
        <taxon>Xanthobacteraceae</taxon>
        <taxon>Labrys</taxon>
    </lineage>
</organism>
<name>A0ABU0FFD4_9HYPH</name>
<evidence type="ECO:0000256" key="1">
    <source>
        <dbReference type="ARBA" id="ARBA00004196"/>
    </source>
</evidence>
<comment type="caution">
    <text evidence="6">The sequence shown here is derived from an EMBL/GenBank/DDBJ whole genome shotgun (WGS) entry which is preliminary data.</text>
</comment>
<gene>
    <name evidence="6" type="ORF">J3R73_003114</name>
</gene>
<evidence type="ECO:0000256" key="3">
    <source>
        <dbReference type="ARBA" id="ARBA00022729"/>
    </source>
</evidence>
<dbReference type="Pfam" id="PF13407">
    <property type="entry name" value="Peripla_BP_4"/>
    <property type="match status" value="1"/>
</dbReference>
<dbReference type="InterPro" id="IPR025997">
    <property type="entry name" value="SBP_2_dom"/>
</dbReference>
<dbReference type="RefSeq" id="WP_307428490.1">
    <property type="nucleotide sequence ID" value="NZ_JAUSVK010000001.1"/>
</dbReference>
<sequence>MQDKGRDGPAPSPFAGESPSAQQAPAVAGLGPHGERPATPDQIDLSPEALARARTGGLRVSIVLHTITSDWSRRQIAGIEAELRRVGAVVDDVVGCSYDASTQVAAIERVIRRRPDAVISIPVAGAAVAQAFRKVSSAGIRLILLDNAPSGLLPEMDYVTVVSCDNFGLGQIAAGLLSPHVPQGGAVCVLAYKLDFFATAQREIAFNRWMRRERPDVALSQLKFERPSEAGAVIAPHLDRHPGLDGLFVVWDEPAVESLAVLEGRPRRPVMTTVDLGAGVAAALAAGRIVKGVAAQRPYEQGRAAATAAVASLCGHAVPPWIVLPGLGVTAGNVAQAYEMVGGAPTSPERLAVGRE</sequence>
<proteinExistence type="inferred from homology"/>
<keyword evidence="7" id="KW-1185">Reference proteome</keyword>
<evidence type="ECO:0000259" key="5">
    <source>
        <dbReference type="Pfam" id="PF13407"/>
    </source>
</evidence>
<dbReference type="EMBL" id="JAUSVK010000001">
    <property type="protein sequence ID" value="MDQ0393322.1"/>
    <property type="molecule type" value="Genomic_DNA"/>
</dbReference>
<evidence type="ECO:0000313" key="6">
    <source>
        <dbReference type="EMBL" id="MDQ0393322.1"/>
    </source>
</evidence>
<dbReference type="Proteomes" id="UP001237448">
    <property type="component" value="Unassembled WGS sequence"/>
</dbReference>
<feature type="domain" description="Periplasmic binding protein" evidence="5">
    <location>
        <begin position="61"/>
        <end position="315"/>
    </location>
</feature>
<dbReference type="SUPFAM" id="SSF53822">
    <property type="entry name" value="Periplasmic binding protein-like I"/>
    <property type="match status" value="1"/>
</dbReference>
<evidence type="ECO:0000256" key="2">
    <source>
        <dbReference type="ARBA" id="ARBA00007639"/>
    </source>
</evidence>
<dbReference type="InterPro" id="IPR028082">
    <property type="entry name" value="Peripla_BP_I"/>
</dbReference>
<protein>
    <submittedName>
        <fullName evidence="6">Ribose transport system substrate-binding protein</fullName>
    </submittedName>
</protein>
<dbReference type="Gene3D" id="3.40.50.2300">
    <property type="match status" value="2"/>
</dbReference>